<dbReference type="SUPFAM" id="SSF55874">
    <property type="entry name" value="ATPase domain of HSP90 chaperone/DNA topoisomerase II/histidine kinase"/>
    <property type="match status" value="1"/>
</dbReference>
<evidence type="ECO:0000256" key="6">
    <source>
        <dbReference type="ARBA" id="ARBA00022679"/>
    </source>
</evidence>
<dbReference type="SUPFAM" id="SSF47384">
    <property type="entry name" value="Homodimeric domain of signal transducing histidine kinase"/>
    <property type="match status" value="1"/>
</dbReference>
<dbReference type="InterPro" id="IPR003594">
    <property type="entry name" value="HATPase_dom"/>
</dbReference>
<dbReference type="PROSITE" id="PS50110">
    <property type="entry name" value="RESPONSE_REGULATORY"/>
    <property type="match status" value="1"/>
</dbReference>
<feature type="transmembrane region" description="Helical" evidence="16">
    <location>
        <begin position="221"/>
        <end position="244"/>
    </location>
</feature>
<comment type="subcellular location">
    <subcellularLocation>
        <location evidence="2">Cell membrane</location>
        <topology evidence="2">Multi-pass membrane protein</topology>
    </subcellularLocation>
</comment>
<dbReference type="KEGG" id="man:A11S_53"/>
<evidence type="ECO:0000256" key="8">
    <source>
        <dbReference type="ARBA" id="ARBA00022741"/>
    </source>
</evidence>
<dbReference type="STRING" id="349215.A11S_53"/>
<evidence type="ECO:0000313" key="22">
    <source>
        <dbReference type="Proteomes" id="UP000011932"/>
    </source>
</evidence>
<feature type="domain" description="CHASE" evidence="19">
    <location>
        <begin position="355"/>
        <end position="506"/>
    </location>
</feature>
<dbReference type="InterPro" id="IPR001789">
    <property type="entry name" value="Sig_transdc_resp-reg_receiver"/>
</dbReference>
<dbReference type="FunFam" id="3.30.565.10:FF:000010">
    <property type="entry name" value="Sensor histidine kinase RcsC"/>
    <property type="match status" value="1"/>
</dbReference>
<evidence type="ECO:0000256" key="9">
    <source>
        <dbReference type="ARBA" id="ARBA00022777"/>
    </source>
</evidence>
<dbReference type="PANTHER" id="PTHR45339">
    <property type="entry name" value="HYBRID SIGNAL TRANSDUCTION HISTIDINE KINASE J"/>
    <property type="match status" value="1"/>
</dbReference>
<keyword evidence="9 21" id="KW-0418">Kinase</keyword>
<dbReference type="GO" id="GO:0005524">
    <property type="term" value="F:ATP binding"/>
    <property type="evidence" value="ECO:0007669"/>
    <property type="project" value="UniProtKB-KW"/>
</dbReference>
<dbReference type="Proteomes" id="UP000011932">
    <property type="component" value="Chromosome"/>
</dbReference>
<evidence type="ECO:0000259" key="18">
    <source>
        <dbReference type="PROSITE" id="PS50110"/>
    </source>
</evidence>
<evidence type="ECO:0000256" key="11">
    <source>
        <dbReference type="ARBA" id="ARBA00022989"/>
    </source>
</evidence>
<dbReference type="EMBL" id="CP003538">
    <property type="protein sequence ID" value="AGH96891.1"/>
    <property type="molecule type" value="Genomic_DNA"/>
</dbReference>
<dbReference type="PRINTS" id="PR00344">
    <property type="entry name" value="BCTRLSENSOR"/>
</dbReference>
<evidence type="ECO:0000256" key="5">
    <source>
        <dbReference type="ARBA" id="ARBA00022553"/>
    </source>
</evidence>
<dbReference type="Pfam" id="PF03924">
    <property type="entry name" value="CHASE"/>
    <property type="match status" value="1"/>
</dbReference>
<feature type="transmembrane region" description="Helical" evidence="16">
    <location>
        <begin position="66"/>
        <end position="91"/>
    </location>
</feature>
<keyword evidence="10" id="KW-0067">ATP-binding</keyword>
<dbReference type="InterPro" id="IPR006189">
    <property type="entry name" value="CHASE_dom"/>
</dbReference>
<dbReference type="GO" id="GO:0005886">
    <property type="term" value="C:plasma membrane"/>
    <property type="evidence" value="ECO:0007669"/>
    <property type="project" value="UniProtKB-SubCell"/>
</dbReference>
<dbReference type="Gene3D" id="1.10.287.130">
    <property type="match status" value="1"/>
</dbReference>
<dbReference type="InterPro" id="IPR036890">
    <property type="entry name" value="HATPase_C_sf"/>
</dbReference>
<evidence type="ECO:0000256" key="14">
    <source>
        <dbReference type="PROSITE-ProRule" id="PRU00110"/>
    </source>
</evidence>
<dbReference type="SMART" id="SM00448">
    <property type="entry name" value="REC"/>
    <property type="match status" value="1"/>
</dbReference>
<dbReference type="FunFam" id="1.10.287.130:FF:000004">
    <property type="entry name" value="Ethylene receptor 1"/>
    <property type="match status" value="1"/>
</dbReference>
<dbReference type="SMART" id="SM00387">
    <property type="entry name" value="HATPase_c"/>
    <property type="match status" value="1"/>
</dbReference>
<sequence>MGRTLWRGVFYLLVFLMQHSGTAHSNDLSILIPRIAMLAVLYFVMGRLGLFMAAQPGYATIVWPPSGIAMGFILAYGFRMWPGVFIGSFFVNLSLQGGPFVTINQVDWSTILPAAAVGFGSTLQALVGFTLVRRVFGATPPKIHTARQGLLLFFLCGPLACLTASTIAVATLYSFGQLPANLVFENWYTWWLGDLLGVFVFLPLVLIFINEYHEIKKYREGLKPLSALIIMTVIVPLIVTFYAWKTAGTFIYENNKWQFVNMTAESEHALLHRIESYAHVLVSGSGFFGGSDTVSRDEWQTFVGTLDIEHNFPGIGGIGYIEYVPEGGIVEFLSTARESNSEFVIHPPGPHAGNFIITYIEPRAKNAGAFGLNIAFEKKRYDAAIRARDTGKPTMTRAIELVQDQDKTPGFLLLQAIYKKGEDVHDTVEERRANLVGWIYAPFVGRNFFEGLTYSQASTMNIRVYDGTDTQAKNLIYSSVPQNGPHAPMFTTQRTISIMQQNWTIAWESTPAYERATYSPTPTMILIGGMIFSGLYAAFLFNMLNRTKIIESLVREKTQEAERQKEEAIKAASAKADFLAKMSHEIRTPMNGVLGFIDILQDTKLDTEQRAYLEKAKIAGNTLLRVIGDILDLSRIESGKIDIDSAPFNIRTALSLCVDLVQARAQEKNLTLDCVFSARCPPVLVGDKYRIKQIAINLLANAVKFTEQGGIILRVDYANGNLLMEFEDTGIGIAKDKLDDVFENFVQEETGMMRRYGGSGLGLSITRQLVIVMGGTIRVESEKGRGSRFFVTIPMAVGQQRENNFSTARLVTSIKPKNILAVEDTPLNRDLIDALLHRAGHTVTHAENGQEAIDILKHRRNYDLILMDIQMPVMDGMEATRIIREELELDIPIIALTAHALPKIAQSFYDAGMDDYLIKPFDADMLYKKIDTVCGLSERMVAHAGVLKDANDNDVLFDPAKLANLRGFLGDEQTGKMVEAFRTDADERLSALSGLEKDRKSAYQSLHALAATAGSVGLDRLSHMSRDLMDRIEEMPTEDYTEAVEGLNAAYHDALNQLNDAVSRLRA</sequence>
<feature type="modified residue" description="4-aspartylphosphate" evidence="15">
    <location>
        <position position="868"/>
    </location>
</feature>
<dbReference type="SMART" id="SM01079">
    <property type="entry name" value="CHASE"/>
    <property type="match status" value="1"/>
</dbReference>
<dbReference type="PROSITE" id="PS50839">
    <property type="entry name" value="CHASE"/>
    <property type="match status" value="1"/>
</dbReference>
<dbReference type="InterPro" id="IPR042240">
    <property type="entry name" value="CHASE_sf"/>
</dbReference>
<feature type="modified residue" description="Phosphohistidine" evidence="14">
    <location>
        <position position="1007"/>
    </location>
</feature>
<dbReference type="InterPro" id="IPR004358">
    <property type="entry name" value="Sig_transdc_His_kin-like_C"/>
</dbReference>
<dbReference type="Pfam" id="PF00072">
    <property type="entry name" value="Response_reg"/>
    <property type="match status" value="1"/>
</dbReference>
<protein>
    <recommendedName>
        <fullName evidence="3">histidine kinase</fullName>
        <ecNumber evidence="3">2.7.13.3</ecNumber>
    </recommendedName>
</protein>
<dbReference type="PROSITE" id="PS50894">
    <property type="entry name" value="HPT"/>
    <property type="match status" value="1"/>
</dbReference>
<comment type="catalytic activity">
    <reaction evidence="1">
        <text>ATP + protein L-histidine = ADP + protein N-phospho-L-histidine.</text>
        <dbReference type="EC" id="2.7.13.3"/>
    </reaction>
</comment>
<dbReference type="Gene3D" id="3.30.450.350">
    <property type="entry name" value="CHASE domain"/>
    <property type="match status" value="1"/>
</dbReference>
<dbReference type="Gene3D" id="1.20.120.160">
    <property type="entry name" value="HPT domain"/>
    <property type="match status" value="1"/>
</dbReference>
<dbReference type="CDD" id="cd16922">
    <property type="entry name" value="HATPase_EvgS-ArcB-TorS-like"/>
    <property type="match status" value="1"/>
</dbReference>
<feature type="domain" description="HPt" evidence="20">
    <location>
        <begin position="966"/>
        <end position="1067"/>
    </location>
</feature>
<dbReference type="SUPFAM" id="SSF47226">
    <property type="entry name" value="Histidine-containing phosphotransfer domain, HPT domain"/>
    <property type="match status" value="1"/>
</dbReference>
<keyword evidence="6" id="KW-0808">Transferase</keyword>
<accession>M4VFR0</accession>
<evidence type="ECO:0000256" key="12">
    <source>
        <dbReference type="ARBA" id="ARBA00023012"/>
    </source>
</evidence>
<dbReference type="EC" id="2.7.13.3" evidence="3"/>
<evidence type="ECO:0000256" key="16">
    <source>
        <dbReference type="SAM" id="Phobius"/>
    </source>
</evidence>
<keyword evidence="5 15" id="KW-0597">Phosphoprotein</keyword>
<evidence type="ECO:0000256" key="3">
    <source>
        <dbReference type="ARBA" id="ARBA00012438"/>
    </source>
</evidence>
<keyword evidence="4" id="KW-1003">Cell membrane</keyword>
<dbReference type="Gene3D" id="3.40.50.2300">
    <property type="match status" value="1"/>
</dbReference>
<dbReference type="GO" id="GO:0000155">
    <property type="term" value="F:phosphorelay sensor kinase activity"/>
    <property type="evidence" value="ECO:0007669"/>
    <property type="project" value="InterPro"/>
</dbReference>
<evidence type="ECO:0000256" key="4">
    <source>
        <dbReference type="ARBA" id="ARBA00022475"/>
    </source>
</evidence>
<keyword evidence="7 16" id="KW-0812">Transmembrane</keyword>
<proteinExistence type="predicted"/>
<dbReference type="Pfam" id="PF05231">
    <property type="entry name" value="MASE1"/>
    <property type="match status" value="1"/>
</dbReference>
<evidence type="ECO:0000259" key="19">
    <source>
        <dbReference type="PROSITE" id="PS50839"/>
    </source>
</evidence>
<dbReference type="HOGENOM" id="CLU_000445_114_62_5"/>
<dbReference type="PANTHER" id="PTHR45339:SF1">
    <property type="entry name" value="HYBRID SIGNAL TRANSDUCTION HISTIDINE KINASE J"/>
    <property type="match status" value="1"/>
</dbReference>
<dbReference type="CDD" id="cd17546">
    <property type="entry name" value="REC_hyHK_CKI1_RcsC-like"/>
    <property type="match status" value="1"/>
</dbReference>
<evidence type="ECO:0000256" key="15">
    <source>
        <dbReference type="PROSITE-ProRule" id="PRU00169"/>
    </source>
</evidence>
<dbReference type="PROSITE" id="PS50109">
    <property type="entry name" value="HIS_KIN"/>
    <property type="match status" value="1"/>
</dbReference>
<evidence type="ECO:0000256" key="7">
    <source>
        <dbReference type="ARBA" id="ARBA00022692"/>
    </source>
</evidence>
<evidence type="ECO:0000259" key="20">
    <source>
        <dbReference type="PROSITE" id="PS50894"/>
    </source>
</evidence>
<evidence type="ECO:0000256" key="2">
    <source>
        <dbReference type="ARBA" id="ARBA00004651"/>
    </source>
</evidence>
<dbReference type="CDD" id="cd00082">
    <property type="entry name" value="HisKA"/>
    <property type="match status" value="1"/>
</dbReference>
<evidence type="ECO:0000259" key="17">
    <source>
        <dbReference type="PROSITE" id="PS50109"/>
    </source>
</evidence>
<feature type="transmembrane region" description="Helical" evidence="16">
    <location>
        <begin position="111"/>
        <end position="132"/>
    </location>
</feature>
<evidence type="ECO:0000256" key="10">
    <source>
        <dbReference type="ARBA" id="ARBA00022840"/>
    </source>
</evidence>
<dbReference type="InterPro" id="IPR036641">
    <property type="entry name" value="HPT_dom_sf"/>
</dbReference>
<keyword evidence="12" id="KW-0902">Two-component regulatory system</keyword>
<evidence type="ECO:0000313" key="21">
    <source>
        <dbReference type="EMBL" id="AGH96891.1"/>
    </source>
</evidence>
<feature type="domain" description="Histidine kinase" evidence="17">
    <location>
        <begin position="581"/>
        <end position="797"/>
    </location>
</feature>
<dbReference type="InterPro" id="IPR008207">
    <property type="entry name" value="Sig_transdc_His_kin_Hpt_dom"/>
</dbReference>
<keyword evidence="11 16" id="KW-1133">Transmembrane helix</keyword>
<dbReference type="InterPro" id="IPR005467">
    <property type="entry name" value="His_kinase_dom"/>
</dbReference>
<dbReference type="InterPro" id="IPR003661">
    <property type="entry name" value="HisK_dim/P_dom"/>
</dbReference>
<reference evidence="21 22" key="1">
    <citation type="journal article" date="2013" name="ISME J.">
        <title>By their genes ye shall know them: genomic signatures of predatory bacteria.</title>
        <authorList>
            <person name="Pasternak Z."/>
            <person name="Pietrokovski S."/>
            <person name="Rotem O."/>
            <person name="Gophna U."/>
            <person name="Lurie-Weinberger M.N."/>
            <person name="Jurkevitch E."/>
        </authorList>
    </citation>
    <scope>NUCLEOTIDE SEQUENCE [LARGE SCALE GENOMIC DNA]</scope>
    <source>
        <strain evidence="21">EPB</strain>
    </source>
</reference>
<dbReference type="InterPro" id="IPR036097">
    <property type="entry name" value="HisK_dim/P_sf"/>
</dbReference>
<dbReference type="SUPFAM" id="SSF52172">
    <property type="entry name" value="CheY-like"/>
    <property type="match status" value="1"/>
</dbReference>
<keyword evidence="13 16" id="KW-0472">Membrane</keyword>
<feature type="domain" description="Response regulatory" evidence="18">
    <location>
        <begin position="818"/>
        <end position="934"/>
    </location>
</feature>
<organism evidence="21 22">
    <name type="scientific">Micavibrio aeruginosavorus EPB</name>
    <dbReference type="NCBI Taxonomy" id="349215"/>
    <lineage>
        <taxon>Bacteria</taxon>
        <taxon>Pseudomonadati</taxon>
        <taxon>Bdellovibrionota</taxon>
        <taxon>Bdellovibrionia</taxon>
        <taxon>Bdellovibrionales</taxon>
        <taxon>Pseudobdellovibrionaceae</taxon>
        <taxon>Micavibrio</taxon>
    </lineage>
</organism>
<name>M4VFR0_9BACT</name>
<evidence type="ECO:0000256" key="13">
    <source>
        <dbReference type="ARBA" id="ARBA00023136"/>
    </source>
</evidence>
<dbReference type="Pfam" id="PF01627">
    <property type="entry name" value="Hpt"/>
    <property type="match status" value="1"/>
</dbReference>
<dbReference type="InterPro" id="IPR007895">
    <property type="entry name" value="MASE1"/>
</dbReference>
<gene>
    <name evidence="21" type="ORF">A11S_53</name>
</gene>
<dbReference type="InterPro" id="IPR011006">
    <property type="entry name" value="CheY-like_superfamily"/>
</dbReference>
<feature type="transmembrane region" description="Helical" evidence="16">
    <location>
        <begin position="187"/>
        <end position="209"/>
    </location>
</feature>
<evidence type="ECO:0000256" key="1">
    <source>
        <dbReference type="ARBA" id="ARBA00000085"/>
    </source>
</evidence>
<dbReference type="Pfam" id="PF02518">
    <property type="entry name" value="HATPase_c"/>
    <property type="match status" value="1"/>
</dbReference>
<dbReference type="AlphaFoldDB" id="M4VFR0"/>
<dbReference type="Gene3D" id="3.30.565.10">
    <property type="entry name" value="Histidine kinase-like ATPase, C-terminal domain"/>
    <property type="match status" value="1"/>
</dbReference>
<dbReference type="SMART" id="SM00388">
    <property type="entry name" value="HisKA"/>
    <property type="match status" value="1"/>
</dbReference>
<keyword evidence="8" id="KW-0547">Nucleotide-binding</keyword>
<feature type="transmembrane region" description="Helical" evidence="16">
    <location>
        <begin position="35"/>
        <end position="54"/>
    </location>
</feature>
<feature type="transmembrane region" description="Helical" evidence="16">
    <location>
        <begin position="152"/>
        <end position="175"/>
    </location>
</feature>
<dbReference type="Pfam" id="PF00512">
    <property type="entry name" value="HisKA"/>
    <property type="match status" value="1"/>
</dbReference>